<dbReference type="InterPro" id="IPR038670">
    <property type="entry name" value="HslJ-like_sf"/>
</dbReference>
<accession>A0A378RJW7</accession>
<feature type="signal peptide" evidence="1">
    <location>
        <begin position="1"/>
        <end position="20"/>
    </location>
</feature>
<keyword evidence="4" id="KW-1185">Reference proteome</keyword>
<proteinExistence type="predicted"/>
<dbReference type="AlphaFoldDB" id="A0A378RJW7"/>
<evidence type="ECO:0000256" key="1">
    <source>
        <dbReference type="SAM" id="SignalP"/>
    </source>
</evidence>
<gene>
    <name evidence="3" type="ORF">NCTC11179_00151</name>
</gene>
<dbReference type="PANTHER" id="PTHR35535:SF1">
    <property type="entry name" value="HEAT SHOCK PROTEIN HSLJ"/>
    <property type="match status" value="1"/>
</dbReference>
<organism evidence="3 4">
    <name type="scientific">Myroides odoratus</name>
    <name type="common">Flavobacterium odoratum</name>
    <dbReference type="NCBI Taxonomy" id="256"/>
    <lineage>
        <taxon>Bacteria</taxon>
        <taxon>Pseudomonadati</taxon>
        <taxon>Bacteroidota</taxon>
        <taxon>Flavobacteriia</taxon>
        <taxon>Flavobacteriales</taxon>
        <taxon>Flavobacteriaceae</taxon>
        <taxon>Myroides</taxon>
    </lineage>
</organism>
<name>A0A378RJW7_MYROD</name>
<dbReference type="InterPro" id="IPR005184">
    <property type="entry name" value="DUF306_Meta_HslJ"/>
</dbReference>
<feature type="domain" description="DUF306" evidence="2">
    <location>
        <begin position="28"/>
        <end position="135"/>
    </location>
</feature>
<evidence type="ECO:0000259" key="2">
    <source>
        <dbReference type="Pfam" id="PF03724"/>
    </source>
</evidence>
<feature type="chain" id="PRO_5016789295" evidence="1">
    <location>
        <begin position="21"/>
        <end position="265"/>
    </location>
</feature>
<dbReference type="Proteomes" id="UP000255024">
    <property type="component" value="Unassembled WGS sequence"/>
</dbReference>
<keyword evidence="1" id="KW-0732">Signal</keyword>
<dbReference type="PANTHER" id="PTHR35535">
    <property type="entry name" value="HEAT SHOCK PROTEIN HSLJ"/>
    <property type="match status" value="1"/>
</dbReference>
<dbReference type="Gene3D" id="2.40.128.270">
    <property type="match status" value="2"/>
</dbReference>
<feature type="domain" description="DUF306" evidence="2">
    <location>
        <begin position="148"/>
        <end position="250"/>
    </location>
</feature>
<evidence type="ECO:0000313" key="4">
    <source>
        <dbReference type="Proteomes" id="UP000255024"/>
    </source>
</evidence>
<sequence length="265" mass="30543">MNKIYLTLLVLLAFVPQAQAQIPQDSILNTTWILTQATNILPIQRQTTLQINTIKYEIKGFAGCNNYTLPIKQIKERRNYTQITTAAIITNDNSCTKNVNEFEKAFLQALSNQRLRVETDQAKLTIVNENKQTFTFSVQPQNPLLNYIEKHAWKLIQLKGNSDRVYHPYLTFDFHSNTVSGFTGCSYFTGKIAISNALNKIQFFDLEVKKRTCMSTNRKTVEKDFIQLLEGETFSFDVAEQTLNLYQDNTLLLMFGFIPKHFISE</sequence>
<dbReference type="Pfam" id="PF03724">
    <property type="entry name" value="META"/>
    <property type="match status" value="2"/>
</dbReference>
<dbReference type="RefSeq" id="WP_115089741.1">
    <property type="nucleotide sequence ID" value="NZ_CP068107.1"/>
</dbReference>
<evidence type="ECO:0000313" key="3">
    <source>
        <dbReference type="EMBL" id="STZ26629.1"/>
    </source>
</evidence>
<dbReference type="InterPro" id="IPR053147">
    <property type="entry name" value="Hsp_HslJ-like"/>
</dbReference>
<reference evidence="3 4" key="1">
    <citation type="submission" date="2018-06" db="EMBL/GenBank/DDBJ databases">
        <authorList>
            <consortium name="Pathogen Informatics"/>
            <person name="Doyle S."/>
        </authorList>
    </citation>
    <scope>NUCLEOTIDE SEQUENCE [LARGE SCALE GENOMIC DNA]</scope>
    <source>
        <strain evidence="3 4">NCTC11179</strain>
    </source>
</reference>
<dbReference type="EMBL" id="UGQL01000001">
    <property type="protein sequence ID" value="STZ26629.1"/>
    <property type="molecule type" value="Genomic_DNA"/>
</dbReference>
<protein>
    <submittedName>
        <fullName evidence="3">META domain</fullName>
    </submittedName>
</protein>